<evidence type="ECO:0000256" key="4">
    <source>
        <dbReference type="ARBA" id="ARBA00023180"/>
    </source>
</evidence>
<gene>
    <name evidence="6" type="ORF">OJAV_G00007710</name>
</gene>
<dbReference type="OrthoDB" id="8928962at2759"/>
<evidence type="ECO:0000313" key="6">
    <source>
        <dbReference type="EMBL" id="RVE76428.1"/>
    </source>
</evidence>
<evidence type="ECO:0000313" key="7">
    <source>
        <dbReference type="Proteomes" id="UP000283210"/>
    </source>
</evidence>
<dbReference type="SUPFAM" id="SSF50814">
    <property type="entry name" value="Lipocalins"/>
    <property type="match status" value="1"/>
</dbReference>
<keyword evidence="3 5" id="KW-0732">Signal</keyword>
<dbReference type="EMBL" id="CM012437">
    <property type="protein sequence ID" value="RVE76428.1"/>
    <property type="molecule type" value="Genomic_DNA"/>
</dbReference>
<reference evidence="6 7" key="2">
    <citation type="submission" date="2019-01" db="EMBL/GenBank/DDBJ databases">
        <title>A chromosome length genome reference of the Java medaka (oryzias javanicus).</title>
        <authorList>
            <person name="Herpin A."/>
            <person name="Takehana Y."/>
            <person name="Naruse K."/>
            <person name="Ansai S."/>
            <person name="Kawaguchi M."/>
        </authorList>
    </citation>
    <scope>NUCLEOTIDE SEQUENCE [LARGE SCALE GENOMIC DNA]</scope>
    <source>
        <strain evidence="6">RS831</strain>
        <tissue evidence="6">Whole body</tissue>
    </source>
</reference>
<keyword evidence="2" id="KW-0964">Secreted</keyword>
<dbReference type="AlphaFoldDB" id="A0A437DN24"/>
<dbReference type="PANTHER" id="PTHR11967">
    <property type="entry name" value="ALPHA-1-ACID GLYCOPROTEIN"/>
    <property type="match status" value="1"/>
</dbReference>
<keyword evidence="7" id="KW-1185">Reference proteome</keyword>
<organism evidence="6 7">
    <name type="scientific">Oryzias javanicus</name>
    <name type="common">Javanese ricefish</name>
    <name type="synonym">Aplocheilus javanicus</name>
    <dbReference type="NCBI Taxonomy" id="123683"/>
    <lineage>
        <taxon>Eukaryota</taxon>
        <taxon>Metazoa</taxon>
        <taxon>Chordata</taxon>
        <taxon>Craniata</taxon>
        <taxon>Vertebrata</taxon>
        <taxon>Euteleostomi</taxon>
        <taxon>Actinopterygii</taxon>
        <taxon>Neopterygii</taxon>
        <taxon>Teleostei</taxon>
        <taxon>Neoteleostei</taxon>
        <taxon>Acanthomorphata</taxon>
        <taxon>Ovalentaria</taxon>
        <taxon>Atherinomorphae</taxon>
        <taxon>Beloniformes</taxon>
        <taxon>Adrianichthyidae</taxon>
        <taxon>Oryziinae</taxon>
        <taxon>Oryzias</taxon>
    </lineage>
</organism>
<evidence type="ECO:0000256" key="1">
    <source>
        <dbReference type="ARBA" id="ARBA00004613"/>
    </source>
</evidence>
<proteinExistence type="predicted"/>
<evidence type="ECO:0000256" key="3">
    <source>
        <dbReference type="ARBA" id="ARBA00022729"/>
    </source>
</evidence>
<feature type="signal peptide" evidence="5">
    <location>
        <begin position="1"/>
        <end position="19"/>
    </location>
</feature>
<evidence type="ECO:0000256" key="2">
    <source>
        <dbReference type="ARBA" id="ARBA00022525"/>
    </source>
</evidence>
<comment type="subcellular location">
    <subcellularLocation>
        <location evidence="1">Secreted</location>
    </subcellularLocation>
</comment>
<feature type="chain" id="PRO_5019173005" description="Apolipoprotein M" evidence="5">
    <location>
        <begin position="20"/>
        <end position="238"/>
    </location>
</feature>
<dbReference type="GO" id="GO:0005576">
    <property type="term" value="C:extracellular region"/>
    <property type="evidence" value="ECO:0007669"/>
    <property type="project" value="UniProtKB-SubCell"/>
</dbReference>
<dbReference type="Proteomes" id="UP000283210">
    <property type="component" value="Chromosome 1"/>
</dbReference>
<dbReference type="Gene3D" id="2.40.128.20">
    <property type="match status" value="1"/>
</dbReference>
<reference evidence="6 7" key="1">
    <citation type="submission" date="2018-11" db="EMBL/GenBank/DDBJ databases">
        <authorList>
            <person name="Lopez-Roques C."/>
            <person name="Donnadieu C."/>
            <person name="Bouchez O."/>
            <person name="Klopp C."/>
            <person name="Cabau C."/>
            <person name="Zahm M."/>
        </authorList>
    </citation>
    <scope>NUCLEOTIDE SEQUENCE [LARGE SCALE GENOMIC DNA]</scope>
    <source>
        <strain evidence="6">RS831</strain>
        <tissue evidence="6">Whole body</tissue>
    </source>
</reference>
<keyword evidence="4" id="KW-0325">Glycoprotein</keyword>
<protein>
    <recommendedName>
        <fullName evidence="8">Apolipoprotein M</fullName>
    </recommendedName>
</protein>
<dbReference type="InterPro" id="IPR012674">
    <property type="entry name" value="Calycin"/>
</dbReference>
<evidence type="ECO:0000256" key="5">
    <source>
        <dbReference type="SAM" id="SignalP"/>
    </source>
</evidence>
<sequence length="238" mass="26510">MEFVCVAVTAICLLSAAQSAPVSVCDSLLERLPIRGREEILGKWVHIGESTNLPGSAEMTKMLVDSVWLNLTAAEQEDGIIFSQIQKSFGICSHVTSNYTIRDNAFHLEYPIKVTAVMIRTSCPDCLVSYSNFTLGENEYHSLQLVSRRTEVSAEEKREFQKQVECLNLPQVTFLDSKKELCPDPFTSPNSKSIDVANTLRNFDFSQLVKILTSSKAVEKLTDLVSSQLPADRKVLQS</sequence>
<name>A0A437DN24_ORYJA</name>
<evidence type="ECO:0008006" key="8">
    <source>
        <dbReference type="Google" id="ProtNLM"/>
    </source>
</evidence>
<accession>A0A437DN24</accession>
<dbReference type="PANTHER" id="PTHR11967:SF2">
    <property type="entry name" value="ALPHA-1-ACID GLYCOPROTEIN 1"/>
    <property type="match status" value="1"/>
</dbReference>